<dbReference type="SUPFAM" id="SSF63829">
    <property type="entry name" value="Calcium-dependent phosphotriesterase"/>
    <property type="match status" value="1"/>
</dbReference>
<dbReference type="PROSITE" id="PS51257">
    <property type="entry name" value="PROKAR_LIPOPROTEIN"/>
    <property type="match status" value="1"/>
</dbReference>
<dbReference type="EMBL" id="JACIFF010000001">
    <property type="protein sequence ID" value="MBB4078287.1"/>
    <property type="molecule type" value="Genomic_DNA"/>
</dbReference>
<dbReference type="Proteomes" id="UP000576209">
    <property type="component" value="Unassembled WGS sequence"/>
</dbReference>
<reference evidence="1 2" key="1">
    <citation type="submission" date="2020-08" db="EMBL/GenBank/DDBJ databases">
        <title>Genomic Encyclopedia of Type Strains, Phase IV (KMG-IV): sequencing the most valuable type-strain genomes for metagenomic binning, comparative biology and taxonomic classification.</title>
        <authorList>
            <person name="Goeker M."/>
        </authorList>
    </citation>
    <scope>NUCLEOTIDE SEQUENCE [LARGE SCALE GENOMIC DNA]</scope>
    <source>
        <strain evidence="1 2">DSM 105137</strain>
    </source>
</reference>
<dbReference type="InterPro" id="IPR013211">
    <property type="entry name" value="LVIVD"/>
</dbReference>
<sequence>MKHILHLCGLAILLTGCLSDECQDEITYQSYTPIIVSAADWRLDEFATAPASDICDPSGFYVYGNYLFVLDRNEGLHIIDNTDNANPRPVKFLQIPGGQGIAARNSILYVNQYVDLLAFDISDPADPEFLSRTKNVFELYSTFSTNLVHDGDVVVGYTEGTESVTVDCNSPFYNQGWYLEDDVLFAAERAQVNNFSTANGDFAAMQAGGTPETVGTGGSLARFTISKGTLYAVDDNSLRTFSLAKADQPEFVGTSQLGWGIETIFPYGDELYIGANNGMHIYSIDSPHDPQYLSTFQHVRSCDPVIVQNDIAYVTMWGGSNCGDQGDRLMVVDVEDPSDPQLLQEIPMVNSHGLGIDGDRLFLCSATDGIRVYSVTPEGLLNEEVHQATGFNAMDVIVRPVQNELIVFGWETNGIKQYDYSDDGILTAVSDLSVCD</sequence>
<evidence type="ECO:0000313" key="1">
    <source>
        <dbReference type="EMBL" id="MBB4078287.1"/>
    </source>
</evidence>
<protein>
    <recommendedName>
        <fullName evidence="3">LVIVD repeat-containing protein</fullName>
    </recommendedName>
</protein>
<evidence type="ECO:0000313" key="2">
    <source>
        <dbReference type="Proteomes" id="UP000576209"/>
    </source>
</evidence>
<dbReference type="Pfam" id="PF08309">
    <property type="entry name" value="LVIVD"/>
    <property type="match status" value="2"/>
</dbReference>
<dbReference type="AlphaFoldDB" id="A0A840E562"/>
<comment type="caution">
    <text evidence="1">The sequence shown here is derived from an EMBL/GenBank/DDBJ whole genome shotgun (WGS) entry which is preliminary data.</text>
</comment>
<dbReference type="RefSeq" id="WP_183494499.1">
    <property type="nucleotide sequence ID" value="NZ_JACIFF010000001.1"/>
</dbReference>
<keyword evidence="2" id="KW-1185">Reference proteome</keyword>
<organism evidence="1 2">
    <name type="scientific">Neolewinella aquimaris</name>
    <dbReference type="NCBI Taxonomy" id="1835722"/>
    <lineage>
        <taxon>Bacteria</taxon>
        <taxon>Pseudomonadati</taxon>
        <taxon>Bacteroidota</taxon>
        <taxon>Saprospiria</taxon>
        <taxon>Saprospirales</taxon>
        <taxon>Lewinellaceae</taxon>
        <taxon>Neolewinella</taxon>
    </lineage>
</organism>
<accession>A0A840E562</accession>
<name>A0A840E562_9BACT</name>
<evidence type="ECO:0008006" key="3">
    <source>
        <dbReference type="Google" id="ProtNLM"/>
    </source>
</evidence>
<proteinExistence type="predicted"/>
<gene>
    <name evidence="1" type="ORF">GGR28_000888</name>
</gene>